<dbReference type="OrthoDB" id="9785602at2"/>
<protein>
    <submittedName>
        <fullName evidence="2">Ribosomal-protein-alanine N-acetyltransferase</fullName>
    </submittedName>
</protein>
<dbReference type="InterPro" id="IPR000182">
    <property type="entry name" value="GNAT_dom"/>
</dbReference>
<dbReference type="InterPro" id="IPR051531">
    <property type="entry name" value="N-acetyltransferase"/>
</dbReference>
<keyword evidence="3" id="KW-1185">Reference proteome</keyword>
<proteinExistence type="predicted"/>
<dbReference type="Gene3D" id="3.40.630.30">
    <property type="match status" value="1"/>
</dbReference>
<dbReference type="RefSeq" id="WP_073050209.1">
    <property type="nucleotide sequence ID" value="NZ_FQZL01000025.1"/>
</dbReference>
<sequence length="185" mass="22245">MLNHKWTIKIETERLILRRFEKEDYKEMFENWASDPEVTKYLTWPTHKNHYVTKDVIKEWIDNYFHKDYYQWAICLKEENELIGSISIMNIDENNYNCEVGYCISKKYWNRGITTEAFKSIIEFGFEKIGFERIAARHDVENTASGKVMEKCGLTYEGTLRKILKNNKGDLVDCKYYSILKEEYK</sequence>
<name>A0A1M6K847_9FIRM</name>
<dbReference type="AlphaFoldDB" id="A0A1M6K847"/>
<dbReference type="PROSITE" id="PS51186">
    <property type="entry name" value="GNAT"/>
    <property type="match status" value="1"/>
</dbReference>
<evidence type="ECO:0000259" key="1">
    <source>
        <dbReference type="PROSITE" id="PS51186"/>
    </source>
</evidence>
<dbReference type="PANTHER" id="PTHR43792">
    <property type="entry name" value="GNAT FAMILY, PUTATIVE (AFU_ORTHOLOGUE AFUA_3G00765)-RELATED-RELATED"/>
    <property type="match status" value="1"/>
</dbReference>
<evidence type="ECO:0000313" key="2">
    <source>
        <dbReference type="EMBL" id="SHJ55151.1"/>
    </source>
</evidence>
<reference evidence="2 3" key="1">
    <citation type="submission" date="2016-11" db="EMBL/GenBank/DDBJ databases">
        <authorList>
            <person name="Jaros S."/>
            <person name="Januszkiewicz K."/>
            <person name="Wedrychowicz H."/>
        </authorList>
    </citation>
    <scope>NUCLEOTIDE SEQUENCE [LARGE SCALE GENOMIC DNA]</scope>
    <source>
        <strain evidence="2 3">DSM 17477</strain>
    </source>
</reference>
<evidence type="ECO:0000313" key="3">
    <source>
        <dbReference type="Proteomes" id="UP000184052"/>
    </source>
</evidence>
<feature type="domain" description="N-acetyltransferase" evidence="1">
    <location>
        <begin position="15"/>
        <end position="178"/>
    </location>
</feature>
<dbReference type="GO" id="GO:0016747">
    <property type="term" value="F:acyltransferase activity, transferring groups other than amino-acyl groups"/>
    <property type="evidence" value="ECO:0007669"/>
    <property type="project" value="InterPro"/>
</dbReference>
<keyword evidence="2" id="KW-0808">Transferase</keyword>
<dbReference type="STRING" id="1121476.SAMN02745751_02818"/>
<accession>A0A1M6K847</accession>
<dbReference type="Pfam" id="PF13302">
    <property type="entry name" value="Acetyltransf_3"/>
    <property type="match status" value="1"/>
</dbReference>
<dbReference type="InterPro" id="IPR016181">
    <property type="entry name" value="Acyl_CoA_acyltransferase"/>
</dbReference>
<dbReference type="EMBL" id="FQZL01000025">
    <property type="protein sequence ID" value="SHJ55151.1"/>
    <property type="molecule type" value="Genomic_DNA"/>
</dbReference>
<dbReference type="SUPFAM" id="SSF55729">
    <property type="entry name" value="Acyl-CoA N-acyltransferases (Nat)"/>
    <property type="match status" value="1"/>
</dbReference>
<dbReference type="Proteomes" id="UP000184052">
    <property type="component" value="Unassembled WGS sequence"/>
</dbReference>
<gene>
    <name evidence="2" type="ORF">SAMN02745751_02818</name>
</gene>
<organism evidence="2 3">
    <name type="scientific">Dethiosulfatibacter aminovorans DSM 17477</name>
    <dbReference type="NCBI Taxonomy" id="1121476"/>
    <lineage>
        <taxon>Bacteria</taxon>
        <taxon>Bacillati</taxon>
        <taxon>Bacillota</taxon>
        <taxon>Tissierellia</taxon>
        <taxon>Dethiosulfatibacter</taxon>
    </lineage>
</organism>